<name>A0A7W9UYT1_9ACTN</name>
<dbReference type="EMBL" id="JACHJL010000004">
    <property type="protein sequence ID" value="MBB5935084.1"/>
    <property type="molecule type" value="Genomic_DNA"/>
</dbReference>
<comment type="similarity">
    <text evidence="3">Belongs to the RecD family. RecD2 subfamily.</text>
</comment>
<feature type="region of interest" description="Disordered" evidence="4">
    <location>
        <begin position="732"/>
        <end position="755"/>
    </location>
</feature>
<dbReference type="GO" id="GO:0005524">
    <property type="term" value="F:ATP binding"/>
    <property type="evidence" value="ECO:0007669"/>
    <property type="project" value="UniProtKB-UniRule"/>
</dbReference>
<evidence type="ECO:0000256" key="3">
    <source>
        <dbReference type="HAMAP-Rule" id="MF_01488"/>
    </source>
</evidence>
<dbReference type="EC" id="5.6.2.3" evidence="3"/>
<reference evidence="9 10" key="1">
    <citation type="submission" date="2020-08" db="EMBL/GenBank/DDBJ databases">
        <title>Genomic Encyclopedia of Type Strains, Phase III (KMG-III): the genomes of soil and plant-associated and newly described type strains.</title>
        <authorList>
            <person name="Whitman W."/>
        </authorList>
    </citation>
    <scope>NUCLEOTIDE SEQUENCE [LARGE SCALE GENOMIC DNA]</scope>
    <source>
        <strain evidence="9 10">CECT 8305</strain>
    </source>
</reference>
<feature type="domain" description="UvrD-like helicase C-terminal" evidence="5">
    <location>
        <begin position="658"/>
        <end position="706"/>
    </location>
</feature>
<dbReference type="CDD" id="cd18809">
    <property type="entry name" value="SF1_C_RecD"/>
    <property type="match status" value="1"/>
</dbReference>
<dbReference type="SUPFAM" id="SSF47781">
    <property type="entry name" value="RuvA domain 2-like"/>
    <property type="match status" value="1"/>
</dbReference>
<dbReference type="GO" id="GO:0003677">
    <property type="term" value="F:DNA binding"/>
    <property type="evidence" value="ECO:0007669"/>
    <property type="project" value="UniProtKB-UniRule"/>
</dbReference>
<dbReference type="GO" id="GO:0006310">
    <property type="term" value="P:DNA recombination"/>
    <property type="evidence" value="ECO:0007669"/>
    <property type="project" value="InterPro"/>
</dbReference>
<evidence type="ECO:0000256" key="2">
    <source>
        <dbReference type="ARBA" id="ARBA00022840"/>
    </source>
</evidence>
<dbReference type="Pfam" id="PF13245">
    <property type="entry name" value="AAA_19"/>
    <property type="match status" value="1"/>
</dbReference>
<dbReference type="Pfam" id="PF14520">
    <property type="entry name" value="HHH_5"/>
    <property type="match status" value="1"/>
</dbReference>
<evidence type="ECO:0000259" key="8">
    <source>
        <dbReference type="Pfam" id="PF23139"/>
    </source>
</evidence>
<dbReference type="RefSeq" id="WP_246494450.1">
    <property type="nucleotide sequence ID" value="NZ_JACHJL010000004.1"/>
</dbReference>
<dbReference type="NCBIfam" id="TIGR01448">
    <property type="entry name" value="recD_rel"/>
    <property type="match status" value="1"/>
</dbReference>
<evidence type="ECO:0000259" key="6">
    <source>
        <dbReference type="Pfam" id="PF14490"/>
    </source>
</evidence>
<dbReference type="Gene3D" id="3.40.50.300">
    <property type="entry name" value="P-loop containing nucleotide triphosphate hydrolases"/>
    <property type="match status" value="2"/>
</dbReference>
<keyword evidence="3" id="KW-0238">DNA-binding</keyword>
<evidence type="ECO:0000313" key="10">
    <source>
        <dbReference type="Proteomes" id="UP000588098"/>
    </source>
</evidence>
<evidence type="ECO:0000313" key="9">
    <source>
        <dbReference type="EMBL" id="MBB5935084.1"/>
    </source>
</evidence>
<proteinExistence type="inferred from homology"/>
<dbReference type="InterPro" id="IPR027785">
    <property type="entry name" value="UvrD-like_helicase_C"/>
</dbReference>
<dbReference type="AlphaFoldDB" id="A0A7W9UYT1"/>
<dbReference type="InterPro" id="IPR055446">
    <property type="entry name" value="RecD2_N_OB"/>
</dbReference>
<dbReference type="Pfam" id="PF14490">
    <property type="entry name" value="HHH_RecD2"/>
    <property type="match status" value="1"/>
</dbReference>
<feature type="compositionally biased region" description="Gly residues" evidence="4">
    <location>
        <begin position="746"/>
        <end position="755"/>
    </location>
</feature>
<dbReference type="InterPro" id="IPR029493">
    <property type="entry name" value="RecD2-like_HHH"/>
</dbReference>
<evidence type="ECO:0000259" key="5">
    <source>
        <dbReference type="Pfam" id="PF13538"/>
    </source>
</evidence>
<keyword evidence="3" id="KW-0347">Helicase</keyword>
<comment type="function">
    <text evidence="3">DNA-dependent ATPase and ATP-dependent 5'-3' DNA helicase. Has no activity on blunt DNA or DNA with 3'-overhangs, requires at least 10 bases of 5'-ssDNA for helicase activity.</text>
</comment>
<dbReference type="Proteomes" id="UP000588098">
    <property type="component" value="Unassembled WGS sequence"/>
</dbReference>
<dbReference type="Gene3D" id="1.10.10.2220">
    <property type="match status" value="1"/>
</dbReference>
<comment type="catalytic activity">
    <reaction evidence="3">
        <text>ATP + H2O = ADP + phosphate + H(+)</text>
        <dbReference type="Rhea" id="RHEA:13065"/>
        <dbReference type="ChEBI" id="CHEBI:15377"/>
        <dbReference type="ChEBI" id="CHEBI:15378"/>
        <dbReference type="ChEBI" id="CHEBI:30616"/>
        <dbReference type="ChEBI" id="CHEBI:43474"/>
        <dbReference type="ChEBI" id="CHEBI:456216"/>
        <dbReference type="EC" id="5.6.2.3"/>
    </reaction>
</comment>
<dbReference type="PANTHER" id="PTHR43788:SF6">
    <property type="entry name" value="DNA HELICASE B"/>
    <property type="match status" value="1"/>
</dbReference>
<dbReference type="Gene3D" id="1.10.150.20">
    <property type="entry name" value="5' to 3' exonuclease, C-terminal subdomain"/>
    <property type="match status" value="1"/>
</dbReference>
<dbReference type="InterPro" id="IPR050534">
    <property type="entry name" value="Coronavir_polyprotein_1ab"/>
</dbReference>
<keyword evidence="2 3" id="KW-0067">ATP-binding</keyword>
<dbReference type="InterPro" id="IPR010994">
    <property type="entry name" value="RuvA_2-like"/>
</dbReference>
<dbReference type="HAMAP" id="MF_01488">
    <property type="entry name" value="RecD2"/>
    <property type="match status" value="1"/>
</dbReference>
<dbReference type="Gene3D" id="2.30.30.940">
    <property type="match status" value="1"/>
</dbReference>
<dbReference type="GO" id="GO:0009338">
    <property type="term" value="C:exodeoxyribonuclease V complex"/>
    <property type="evidence" value="ECO:0007669"/>
    <property type="project" value="TreeGrafter"/>
</dbReference>
<keyword evidence="3 9" id="KW-0378">Hydrolase</keyword>
<dbReference type="Pfam" id="PF23139">
    <property type="entry name" value="OB_YrrC"/>
    <property type="match status" value="1"/>
</dbReference>
<dbReference type="CDD" id="cd17933">
    <property type="entry name" value="DEXSc_RecD-like"/>
    <property type="match status" value="1"/>
</dbReference>
<dbReference type="SUPFAM" id="SSF52540">
    <property type="entry name" value="P-loop containing nucleoside triphosphate hydrolases"/>
    <property type="match status" value="2"/>
</dbReference>
<dbReference type="Pfam" id="PF13538">
    <property type="entry name" value="UvrD_C_2"/>
    <property type="match status" value="1"/>
</dbReference>
<feature type="domain" description="ATP-dependent RecD2 DNA helicase SH3" evidence="7">
    <location>
        <begin position="573"/>
        <end position="639"/>
    </location>
</feature>
<feature type="domain" description="ATP-dependent RecD2 DNA helicase OB-fold" evidence="8">
    <location>
        <begin position="6"/>
        <end position="79"/>
    </location>
</feature>
<keyword evidence="3" id="KW-0413">Isomerase</keyword>
<dbReference type="GO" id="GO:0017116">
    <property type="term" value="F:single-stranded DNA helicase activity"/>
    <property type="evidence" value="ECO:0007669"/>
    <property type="project" value="TreeGrafter"/>
</dbReference>
<feature type="binding site" evidence="3">
    <location>
        <begin position="360"/>
        <end position="364"/>
    </location>
    <ligand>
        <name>ATP</name>
        <dbReference type="ChEBI" id="CHEBI:30616"/>
    </ligand>
</feature>
<sequence>MSNLAVVEGVLERITYANEENGYTVARVDTGRGSGDLLTVVGSLLGAQPGELLRMEGRWGSHSQYGKQFTVENYTTVLPATVQGIRRYLGSGLIKGIGPRIADRITEHFGVQTLDVIEQQPKRLIEVPGLGPKRTKMIGAAWEEQKAIKEVMIFLQGVGVSTSIAVRIYKKYADASISVVRNQPYRLAADVWGIGFLTADRIAQAVGIPHDSPERVKAGLQYALSQSTDNGHCYLPEEQLIADAVKLLQVDTGLVIECLAELADDAEGVVRETIPGAADGESVTAVYLVPFHRAELSLAGALRRLLRCDEDRMPAFHDVDWDKALVWLAQRTGADLAPEQQQAVRLALSEKVAVLTGGPGCGKSFTVRSVVELARAKKAKVVLAAPTGRAAKRLAELTGAEASTVHRLLELKPGGDAAYDKERPLDADLVVVDEASMLDLLLANKLVKAVPPGAHLLLVGDVDQLPSVGAGEVLRDLLAPGGPVPAVRLTRIFRQAQQSGVVTNAHRINSGVPPITQGLPDFFFFVEDDTEEAGRLTVDVAARRLPAKFGLDPRRDVQVLAPMHRGPAGAGTLNGLLQQAVTPARPDLPERRFGGRIFRVGDKVTQIRNNYDKGANGVFNGTVGVVTALDSEEQRLTVRTDEDEEVGYDFDELDELAHAYAMTIHRSQGSEYPAVVIPVTTGAWMMLQRNLLYTAVTRAKRLVVLVGSRKALGQAVRTVSAGRRFTALDHRLGGGTAGPDASRVSGTGGKGAGWT</sequence>
<dbReference type="InterPro" id="IPR041451">
    <property type="entry name" value="RecD2_SH13"/>
</dbReference>
<feature type="domain" description="ATP-dependent RecD2 DNA helicase-like helix-hairpin-helix" evidence="6">
    <location>
        <begin position="144"/>
        <end position="234"/>
    </location>
</feature>
<dbReference type="InterPro" id="IPR027417">
    <property type="entry name" value="P-loop_NTPase"/>
</dbReference>
<keyword evidence="1 3" id="KW-0547">Nucleotide-binding</keyword>
<gene>
    <name evidence="3" type="primary">recD2</name>
    <name evidence="9" type="ORF">FHS42_002134</name>
</gene>
<protein>
    <recommendedName>
        <fullName evidence="3">ATP-dependent RecD2 DNA helicase</fullName>
        <ecNumber evidence="3">5.6.2.3</ecNumber>
    </recommendedName>
    <alternativeName>
        <fullName evidence="3">DNA 5'-3' helicase subunit RecD2</fullName>
    </alternativeName>
</protein>
<keyword evidence="10" id="KW-1185">Reference proteome</keyword>
<organism evidence="9 10">
    <name type="scientific">Streptomyces zagrosensis</name>
    <dbReference type="NCBI Taxonomy" id="1042984"/>
    <lineage>
        <taxon>Bacteria</taxon>
        <taxon>Bacillati</taxon>
        <taxon>Actinomycetota</taxon>
        <taxon>Actinomycetes</taxon>
        <taxon>Kitasatosporales</taxon>
        <taxon>Streptomycetaceae</taxon>
        <taxon>Streptomyces</taxon>
    </lineage>
</organism>
<dbReference type="PANTHER" id="PTHR43788">
    <property type="entry name" value="DNA2/NAM7 HELICASE FAMILY MEMBER"/>
    <property type="match status" value="1"/>
</dbReference>
<dbReference type="GO" id="GO:0043139">
    <property type="term" value="F:5'-3' DNA helicase activity"/>
    <property type="evidence" value="ECO:0007669"/>
    <property type="project" value="UniProtKB-UniRule"/>
</dbReference>
<evidence type="ECO:0000259" key="7">
    <source>
        <dbReference type="Pfam" id="PF18335"/>
    </source>
</evidence>
<dbReference type="Pfam" id="PF18335">
    <property type="entry name" value="SH3_13"/>
    <property type="match status" value="1"/>
</dbReference>
<dbReference type="InterPro" id="IPR006345">
    <property type="entry name" value="RecD2"/>
</dbReference>
<evidence type="ECO:0000256" key="4">
    <source>
        <dbReference type="SAM" id="MobiDB-lite"/>
    </source>
</evidence>
<comment type="caution">
    <text evidence="9">The sequence shown here is derived from an EMBL/GenBank/DDBJ whole genome shotgun (WGS) entry which is preliminary data.</text>
</comment>
<accession>A0A7W9UYT1</accession>
<dbReference type="GO" id="GO:0016787">
    <property type="term" value="F:hydrolase activity"/>
    <property type="evidence" value="ECO:0007669"/>
    <property type="project" value="UniProtKB-KW"/>
</dbReference>
<evidence type="ECO:0000256" key="1">
    <source>
        <dbReference type="ARBA" id="ARBA00022741"/>
    </source>
</evidence>